<gene>
    <name evidence="1" type="ORF">ABT272_03930</name>
</gene>
<dbReference type="EMBL" id="JBEPAZ010000002">
    <property type="protein sequence ID" value="MER6426886.1"/>
    <property type="molecule type" value="Genomic_DNA"/>
</dbReference>
<comment type="caution">
    <text evidence="1">The sequence shown here is derived from an EMBL/GenBank/DDBJ whole genome shotgun (WGS) entry which is preliminary data.</text>
</comment>
<proteinExistence type="predicted"/>
<evidence type="ECO:0008006" key="3">
    <source>
        <dbReference type="Google" id="ProtNLM"/>
    </source>
</evidence>
<sequence length="725" mass="77376">MHLDTLRHGNFAKLGDAVTDWEQMTKKLAELKEDAESKLKAKADAAKWKGANATVSREFIDRTAAEFADAHTQADSITKILSDTRGELIGYRTQVNDAIKRANDQNLTVVDNHDGTFSVMGNTRPDWSSDPSGKTGATDQKTVDAFVTEIQGILTKATQSDDTAAEALRLLVDQAKYGFSDASYANRDEAAAAVAAAEKLAKMAKKPSDMSLDDIKAFNREMAKYHDDPLFAEKFARGLGAKGTLQFWTEMTYAHAGARGPELETMKDLQNNLSLTLATASFSDSDAMQGWKKNLLDETTTNFRAPNSPNPIGALGYQVISSLMRNGQYDTEFLDAYRKDVFKADRGAGESNTDDRWVKGYNGLDLVFGDGDGRDPLEGLFDGLSHNPEASEHAFASKADLDHMLGTTTYTDRGESLGRALESAVTGVAAGDTSAAAPPHSTAQVKIMANIMKAVADPDGGANLVSQGLGESFGDMAAAYMPEISQALAGPNSDAAFLTHSDAPDAFQGEGVRDVVRFLSATSADPAGRAGIIFGESIYTGSLLESHLSDPSLFQGSRQHVLEDIGRNAGVIEGIVGHSVADGEVKAAIDGETDYNSALKDKGDAAKSWITIAFTGLEVPAHYGGEIMEAAVGGTAGAVANGAVDRLIEAQQMHGAKDSGLYTSAKDLYAMRDSVTQQAQWSTADALARHHVNVPKDDANDVIRTSVNAGWDASSEYLSRTKERP</sequence>
<organism evidence="1 2">
    <name type="scientific">Streptomyces sp. 900105245</name>
    <dbReference type="NCBI Taxonomy" id="3154379"/>
    <lineage>
        <taxon>Bacteria</taxon>
        <taxon>Bacillati</taxon>
        <taxon>Actinomycetota</taxon>
        <taxon>Actinomycetes</taxon>
        <taxon>Kitasatosporales</taxon>
        <taxon>Streptomycetaceae</taxon>
        <taxon>Streptomyces</taxon>
    </lineage>
</organism>
<evidence type="ECO:0000313" key="1">
    <source>
        <dbReference type="EMBL" id="MER6426886.1"/>
    </source>
</evidence>
<dbReference type="Proteomes" id="UP001470023">
    <property type="component" value="Unassembled WGS sequence"/>
</dbReference>
<name>A0ABV1TZH2_9ACTN</name>
<evidence type="ECO:0000313" key="2">
    <source>
        <dbReference type="Proteomes" id="UP001470023"/>
    </source>
</evidence>
<keyword evidence="2" id="KW-1185">Reference proteome</keyword>
<dbReference type="RefSeq" id="WP_352062806.1">
    <property type="nucleotide sequence ID" value="NZ_JBEPAZ010000002.1"/>
</dbReference>
<protein>
    <recommendedName>
        <fullName evidence="3">AG2 protein</fullName>
    </recommendedName>
</protein>
<reference evidence="1 2" key="1">
    <citation type="submission" date="2024-06" db="EMBL/GenBank/DDBJ databases">
        <title>The Natural Products Discovery Center: Release of the First 8490 Sequenced Strains for Exploring Actinobacteria Biosynthetic Diversity.</title>
        <authorList>
            <person name="Kalkreuter E."/>
            <person name="Kautsar S.A."/>
            <person name="Yang D."/>
            <person name="Bader C.D."/>
            <person name="Teijaro C.N."/>
            <person name="Fluegel L."/>
            <person name="Davis C.M."/>
            <person name="Simpson J.R."/>
            <person name="Lauterbach L."/>
            <person name="Steele A.D."/>
            <person name="Gui C."/>
            <person name="Meng S."/>
            <person name="Li G."/>
            <person name="Viehrig K."/>
            <person name="Ye F."/>
            <person name="Su P."/>
            <person name="Kiefer A.F."/>
            <person name="Nichols A."/>
            <person name="Cepeda A.J."/>
            <person name="Yan W."/>
            <person name="Fan B."/>
            <person name="Jiang Y."/>
            <person name="Adhikari A."/>
            <person name="Zheng C.-J."/>
            <person name="Schuster L."/>
            <person name="Cowan T.M."/>
            <person name="Smanski M.J."/>
            <person name="Chevrette M.G."/>
            <person name="De Carvalho L.P.S."/>
            <person name="Shen B."/>
        </authorList>
    </citation>
    <scope>NUCLEOTIDE SEQUENCE [LARGE SCALE GENOMIC DNA]</scope>
    <source>
        <strain evidence="1 2">NPDC001166</strain>
    </source>
</reference>
<accession>A0ABV1TZH2</accession>